<dbReference type="AlphaFoldDB" id="A0A1J1I3M4"/>
<dbReference type="EMBL" id="CVRI01000036">
    <property type="protein sequence ID" value="CRK92961.1"/>
    <property type="molecule type" value="Genomic_DNA"/>
</dbReference>
<keyword evidence="2" id="KW-1185">Reference proteome</keyword>
<accession>A0A1J1I3M4</accession>
<evidence type="ECO:0000313" key="2">
    <source>
        <dbReference type="Proteomes" id="UP000183832"/>
    </source>
</evidence>
<evidence type="ECO:0000313" key="1">
    <source>
        <dbReference type="EMBL" id="CRK92961.1"/>
    </source>
</evidence>
<dbReference type="Proteomes" id="UP000183832">
    <property type="component" value="Unassembled WGS sequence"/>
</dbReference>
<reference evidence="1 2" key="1">
    <citation type="submission" date="2015-04" db="EMBL/GenBank/DDBJ databases">
        <authorList>
            <person name="Syromyatnikov M.Y."/>
            <person name="Popov V.N."/>
        </authorList>
    </citation>
    <scope>NUCLEOTIDE SEQUENCE [LARGE SCALE GENOMIC DNA]</scope>
</reference>
<sequence>MNLINIIQAIKYKYQEDKMTRVIIDPITKKDVNKTFLLISSKGVRKRLESLFVLFRNERNQEEYVAIVKIEIRQFRIRAQPFMLYELKVETSSGSSFAIRCHKLKMKSYSTLSIANNNQLTNTLRFLFDSKVSLLSFEHSIMTSQSADS</sequence>
<protein>
    <submittedName>
        <fullName evidence="1">CLUMA_CG006676, isoform A</fullName>
    </submittedName>
</protein>
<name>A0A1J1I3M4_9DIPT</name>
<gene>
    <name evidence="1" type="ORF">CLUMA_CG006676</name>
</gene>
<proteinExistence type="predicted"/>
<organism evidence="1 2">
    <name type="scientific">Clunio marinus</name>
    <dbReference type="NCBI Taxonomy" id="568069"/>
    <lineage>
        <taxon>Eukaryota</taxon>
        <taxon>Metazoa</taxon>
        <taxon>Ecdysozoa</taxon>
        <taxon>Arthropoda</taxon>
        <taxon>Hexapoda</taxon>
        <taxon>Insecta</taxon>
        <taxon>Pterygota</taxon>
        <taxon>Neoptera</taxon>
        <taxon>Endopterygota</taxon>
        <taxon>Diptera</taxon>
        <taxon>Nematocera</taxon>
        <taxon>Chironomoidea</taxon>
        <taxon>Chironomidae</taxon>
        <taxon>Clunio</taxon>
    </lineage>
</organism>